<organism evidence="1 2">
    <name type="scientific">Clostridium butyricum E4 str. BoNT E BL5262</name>
    <dbReference type="NCBI Taxonomy" id="632245"/>
    <lineage>
        <taxon>Bacteria</taxon>
        <taxon>Bacillati</taxon>
        <taxon>Bacillota</taxon>
        <taxon>Clostridia</taxon>
        <taxon>Eubacteriales</taxon>
        <taxon>Clostridiaceae</taxon>
        <taxon>Clostridium</taxon>
    </lineage>
</organism>
<dbReference type="RefSeq" id="WP_003407000.1">
    <property type="nucleotide sequence ID" value="NZ_ACOM01000005.1"/>
</dbReference>
<accession>C4IKK4</accession>
<keyword evidence="2" id="KW-1185">Reference proteome</keyword>
<evidence type="ECO:0000313" key="2">
    <source>
        <dbReference type="Proteomes" id="UP000003081"/>
    </source>
</evidence>
<gene>
    <name evidence="1" type="ORF">CLP_1124</name>
</gene>
<dbReference type="eggNOG" id="ENOG5032M4M">
    <property type="taxonomic scope" value="Bacteria"/>
</dbReference>
<dbReference type="STRING" id="1492.ATN24_14205"/>
<dbReference type="EMBL" id="ACOM01000005">
    <property type="protein sequence ID" value="EEP53372.1"/>
    <property type="molecule type" value="Genomic_DNA"/>
</dbReference>
<dbReference type="Proteomes" id="UP000003081">
    <property type="component" value="Unassembled WGS sequence"/>
</dbReference>
<sequence length="170" mass="20099">MAYDNQELFKYIEKRAKYNVENKKFFRNTDILRAAFGVSEKKAYEIIKDMMASGKIVPNTKESLIDEYMNMLGNGYMTLSEQYSLIGGDKLSLIKKEAERRKEKFNKGSICDMLQIVFNVDNKDLEDIIIKYLKTVESTDFSFKFTEESFYEFLEKDMNELDKQADRFRI</sequence>
<dbReference type="AlphaFoldDB" id="C4IKK4"/>
<reference evidence="1 2" key="1">
    <citation type="submission" date="2009-08" db="EMBL/GenBank/DDBJ databases">
        <authorList>
            <person name="Shrivastava S."/>
            <person name="Brinkac L.B."/>
            <person name="Brown J.L."/>
            <person name="Bruce D.B."/>
            <person name="Detter C."/>
            <person name="Green L.D."/>
            <person name="Munk C.A."/>
            <person name="Rogers Y.C."/>
            <person name="Tapia R."/>
            <person name="Sims D.R."/>
            <person name="Smith L.A."/>
            <person name="Smith T.J."/>
            <person name="Sutton G."/>
            <person name="Brettin T."/>
        </authorList>
    </citation>
    <scope>NUCLEOTIDE SEQUENCE [LARGE SCALE GENOMIC DNA]</scope>
    <source>
        <strain evidence="2">E4 str. BoNT E BL5262</strain>
    </source>
</reference>
<name>C4IKK4_CLOBU</name>
<proteinExistence type="predicted"/>
<comment type="caution">
    <text evidence="1">The sequence shown here is derived from an EMBL/GenBank/DDBJ whole genome shotgun (WGS) entry which is preliminary data.</text>
</comment>
<dbReference type="HOGENOM" id="CLU_1575766_0_0_9"/>
<protein>
    <submittedName>
        <fullName evidence="1">Uncharacterized protein</fullName>
    </submittedName>
</protein>
<evidence type="ECO:0000313" key="1">
    <source>
        <dbReference type="EMBL" id="EEP53372.1"/>
    </source>
</evidence>